<dbReference type="RefSeq" id="YP_009666087.1">
    <property type="nucleotide sequence ID" value="NC_043427.1"/>
</dbReference>
<organism evidence="1 2">
    <name type="scientific">Alphaspiravirus yamagawaense</name>
    <dbReference type="NCBI Taxonomy" id="1157339"/>
    <lineage>
        <taxon>Viruses</taxon>
        <taxon>Viruses incertae sedis</taxon>
        <taxon>Spiraviridae</taxon>
        <taxon>Alphaspiravirus</taxon>
    </lineage>
</organism>
<dbReference type="EMBL" id="HE681887">
    <property type="protein sequence ID" value="CCG27855.1"/>
    <property type="molecule type" value="Genomic_DNA"/>
</dbReference>
<dbReference type="KEGG" id="vg:40526271"/>
<proteinExistence type="predicted"/>
<accession>J7Q212</accession>
<name>J7Q212_9VIRU</name>
<dbReference type="Proteomes" id="UP000003929">
    <property type="component" value="Segment"/>
</dbReference>
<sequence length="221" mass="25773">MVWIRDRCCLRALSLAEAVLKESTAFPAGSLLLLKGGVQTYFRDIDIMSTVEDYERNAEVFNRILSECTVLKHRWLARSCFGCPVELIPVPSFLKEEYERRGPVEFWLGTNIAKLTRWKHEFTAAKFLAKLFVVLSQVDDISIEDVREHLEVQRKVGYMRGKIQIKKSTFTPAYYLYRYIYISDDTRFVEAAYEHELGVFSSRLIAFFERLRSHGIPVEIL</sequence>
<dbReference type="GeneID" id="40526271"/>
<evidence type="ECO:0000313" key="1">
    <source>
        <dbReference type="EMBL" id="CCG27855.1"/>
    </source>
</evidence>
<gene>
    <name evidence="1" type="primary">42-221</name>
</gene>
<keyword evidence="2" id="KW-1185">Reference proteome</keyword>
<reference evidence="1 2" key="1">
    <citation type="journal article" date="2012" name="Proc. Natl. Acad. Sci. U.S.A.">
        <title>Archaeal virus with exceptional virion architecture and the largest single-stranded DNA genome.</title>
        <authorList>
            <person name="Mochizuki T."/>
            <person name="Krupovic M."/>
            <person name="Pehau-Arnaudet G."/>
            <person name="Sako Y."/>
            <person name="Forterre P."/>
            <person name="Prangishvili D."/>
        </authorList>
    </citation>
    <scope>NUCLEOTIDE SEQUENCE [LARGE SCALE GENOMIC DNA]</scope>
</reference>
<protein>
    <submittedName>
        <fullName evidence="1">Uncharacterized protein</fullName>
    </submittedName>
</protein>
<evidence type="ECO:0000313" key="2">
    <source>
        <dbReference type="Proteomes" id="UP000003929"/>
    </source>
</evidence>